<keyword evidence="12" id="KW-1185">Reference proteome</keyword>
<proteinExistence type="inferred from homology"/>
<dbReference type="FunFam" id="1.20.1250.20:FF:000134">
    <property type="entry name" value="MFS sugar transporter protein"/>
    <property type="match status" value="1"/>
</dbReference>
<dbReference type="SUPFAM" id="SSF103473">
    <property type="entry name" value="MFS general substrate transporter"/>
    <property type="match status" value="1"/>
</dbReference>
<dbReference type="PROSITE" id="PS00216">
    <property type="entry name" value="SUGAR_TRANSPORT_1"/>
    <property type="match status" value="2"/>
</dbReference>
<dbReference type="InterPro" id="IPR036259">
    <property type="entry name" value="MFS_trans_sf"/>
</dbReference>
<feature type="transmembrane region" description="Helical" evidence="9">
    <location>
        <begin position="195"/>
        <end position="215"/>
    </location>
</feature>
<feature type="region of interest" description="Disordered" evidence="8">
    <location>
        <begin position="1"/>
        <end position="20"/>
    </location>
</feature>
<accession>A0A2J6QQT6</accession>
<comment type="similarity">
    <text evidence="2 7">Belongs to the major facilitator superfamily. Sugar transporter (TC 2.A.1.1) family.</text>
</comment>
<feature type="transmembrane region" description="Helical" evidence="9">
    <location>
        <begin position="319"/>
        <end position="341"/>
    </location>
</feature>
<keyword evidence="3 7" id="KW-0813">Transport</keyword>
<evidence type="ECO:0000256" key="5">
    <source>
        <dbReference type="ARBA" id="ARBA00022989"/>
    </source>
</evidence>
<dbReference type="PROSITE" id="PS50850">
    <property type="entry name" value="MFS"/>
    <property type="match status" value="1"/>
</dbReference>
<dbReference type="GO" id="GO:0005351">
    <property type="term" value="F:carbohydrate:proton symporter activity"/>
    <property type="evidence" value="ECO:0007669"/>
    <property type="project" value="TreeGrafter"/>
</dbReference>
<dbReference type="InterPro" id="IPR005829">
    <property type="entry name" value="Sugar_transporter_CS"/>
</dbReference>
<evidence type="ECO:0000256" key="7">
    <source>
        <dbReference type="RuleBase" id="RU003346"/>
    </source>
</evidence>
<keyword evidence="4 9" id="KW-0812">Transmembrane</keyword>
<evidence type="ECO:0000256" key="1">
    <source>
        <dbReference type="ARBA" id="ARBA00004141"/>
    </source>
</evidence>
<sequence>MDEKAEPHSREGHIEQARTNESNLQQGVDVVVEHTAVFSVPLADALAKDKPSPWAGHMWRLYAIMIVVTLNDCMNGYDGSLMSSINAMKPYHDYFNVGMQGGGTGIVFAIYSAGNLSSAPFAAAAADKYGRRFGMFLSSFLIVIGTIIEATCARGALGQFMGGRFIIGFGVNIACTSAPTYLVEMAYPSWRGVFGGLYNVVGYYIGAIVCTWTTYGTGHLSTNWSWRIPTIVQCVPSLIVMISIWFMPESPRWLFANNRRDRGRAVLVKHHGNGNENSAVVLLECNEIDDSINLEIESSDKRWWDYRGLFNTHARLYRIFLLMLVSVFSQFIGGSVISYFMPVMLQDIGITGTNQQLLMNALNTVFSFLGGIVGSFMVDRLGRRNLFLWATFLTGLCYVALNIIAWKASATGHVNTGTGYAFIAMIFLYGIFYSFGWTPLQALYPAEILTNEMRAKGMAFQGFMGGVASFINQYATPVALANIGWKTYTIFLVLHFVQLGVMYMTVVETRGRSIEEIEEIFNDPHPVKRSLQKHEVVVKVGEGVKMEMS</sequence>
<evidence type="ECO:0000313" key="12">
    <source>
        <dbReference type="Proteomes" id="UP000235672"/>
    </source>
</evidence>
<evidence type="ECO:0000256" key="3">
    <source>
        <dbReference type="ARBA" id="ARBA00022448"/>
    </source>
</evidence>
<protein>
    <submittedName>
        <fullName evidence="11">Putative transporter</fullName>
    </submittedName>
</protein>
<dbReference type="Gene3D" id="1.20.1250.20">
    <property type="entry name" value="MFS general substrate transporter like domains"/>
    <property type="match status" value="1"/>
</dbReference>
<evidence type="ECO:0000256" key="6">
    <source>
        <dbReference type="ARBA" id="ARBA00023136"/>
    </source>
</evidence>
<dbReference type="AlphaFoldDB" id="A0A2J6QQT6"/>
<feature type="compositionally biased region" description="Basic and acidic residues" evidence="8">
    <location>
        <begin position="1"/>
        <end position="18"/>
    </location>
</feature>
<feature type="transmembrane region" description="Helical" evidence="9">
    <location>
        <begin position="418"/>
        <end position="437"/>
    </location>
</feature>
<feature type="transmembrane region" description="Helical" evidence="9">
    <location>
        <begin position="487"/>
        <end position="506"/>
    </location>
</feature>
<dbReference type="GO" id="GO:0016020">
    <property type="term" value="C:membrane"/>
    <property type="evidence" value="ECO:0007669"/>
    <property type="project" value="UniProtKB-SubCell"/>
</dbReference>
<gene>
    <name evidence="11" type="ORF">NA56DRAFT_589003</name>
</gene>
<dbReference type="OrthoDB" id="6133115at2759"/>
<dbReference type="Pfam" id="PF00083">
    <property type="entry name" value="Sugar_tr"/>
    <property type="match status" value="1"/>
</dbReference>
<feature type="transmembrane region" description="Helical" evidence="9">
    <location>
        <begin position="135"/>
        <end position="157"/>
    </location>
</feature>
<dbReference type="InterPro" id="IPR005828">
    <property type="entry name" value="MFS_sugar_transport-like"/>
</dbReference>
<evidence type="ECO:0000313" key="11">
    <source>
        <dbReference type="EMBL" id="PMD28623.1"/>
    </source>
</evidence>
<evidence type="ECO:0000256" key="4">
    <source>
        <dbReference type="ARBA" id="ARBA00022692"/>
    </source>
</evidence>
<reference evidence="11 12" key="1">
    <citation type="submission" date="2016-05" db="EMBL/GenBank/DDBJ databases">
        <title>A degradative enzymes factory behind the ericoid mycorrhizal symbiosis.</title>
        <authorList>
            <consortium name="DOE Joint Genome Institute"/>
            <person name="Martino E."/>
            <person name="Morin E."/>
            <person name="Grelet G."/>
            <person name="Kuo A."/>
            <person name="Kohler A."/>
            <person name="Daghino S."/>
            <person name="Barry K."/>
            <person name="Choi C."/>
            <person name="Cichocki N."/>
            <person name="Clum A."/>
            <person name="Copeland A."/>
            <person name="Hainaut M."/>
            <person name="Haridas S."/>
            <person name="Labutti K."/>
            <person name="Lindquist E."/>
            <person name="Lipzen A."/>
            <person name="Khouja H.-R."/>
            <person name="Murat C."/>
            <person name="Ohm R."/>
            <person name="Olson A."/>
            <person name="Spatafora J."/>
            <person name="Veneault-Fourrey C."/>
            <person name="Henrissat B."/>
            <person name="Grigoriev I."/>
            <person name="Martin F."/>
            <person name="Perotto S."/>
        </authorList>
    </citation>
    <scope>NUCLEOTIDE SEQUENCE [LARGE SCALE GENOMIC DNA]</scope>
    <source>
        <strain evidence="11 12">UAMH 7357</strain>
    </source>
</reference>
<feature type="transmembrane region" description="Helical" evidence="9">
    <location>
        <begin position="386"/>
        <end position="406"/>
    </location>
</feature>
<dbReference type="PANTHER" id="PTHR48022:SF79">
    <property type="entry name" value="LACTOSE PERMEASE, PUTATIVE (AFU_ORTHOLOGUE AFUA_6G01860)-RELATED"/>
    <property type="match status" value="1"/>
</dbReference>
<name>A0A2J6QQT6_9HELO</name>
<organism evidence="11 12">
    <name type="scientific">Hyaloscypha hepaticicola</name>
    <dbReference type="NCBI Taxonomy" id="2082293"/>
    <lineage>
        <taxon>Eukaryota</taxon>
        <taxon>Fungi</taxon>
        <taxon>Dikarya</taxon>
        <taxon>Ascomycota</taxon>
        <taxon>Pezizomycotina</taxon>
        <taxon>Leotiomycetes</taxon>
        <taxon>Helotiales</taxon>
        <taxon>Hyaloscyphaceae</taxon>
        <taxon>Hyaloscypha</taxon>
    </lineage>
</organism>
<evidence type="ECO:0000256" key="8">
    <source>
        <dbReference type="SAM" id="MobiDB-lite"/>
    </source>
</evidence>
<feature type="transmembrane region" description="Helical" evidence="9">
    <location>
        <begin position="458"/>
        <end position="475"/>
    </location>
</feature>
<dbReference type="EMBL" id="KZ613464">
    <property type="protein sequence ID" value="PMD28623.1"/>
    <property type="molecule type" value="Genomic_DNA"/>
</dbReference>
<feature type="transmembrane region" description="Helical" evidence="9">
    <location>
        <begin position="163"/>
        <end position="183"/>
    </location>
</feature>
<dbReference type="InterPro" id="IPR050360">
    <property type="entry name" value="MFS_Sugar_Transporters"/>
</dbReference>
<keyword evidence="6 9" id="KW-0472">Membrane</keyword>
<dbReference type="PRINTS" id="PR00171">
    <property type="entry name" value="SUGRTRNSPORT"/>
</dbReference>
<evidence type="ECO:0000256" key="2">
    <source>
        <dbReference type="ARBA" id="ARBA00010992"/>
    </source>
</evidence>
<evidence type="ECO:0000259" key="10">
    <source>
        <dbReference type="PROSITE" id="PS50850"/>
    </source>
</evidence>
<dbReference type="NCBIfam" id="TIGR00879">
    <property type="entry name" value="SP"/>
    <property type="match status" value="1"/>
</dbReference>
<keyword evidence="5 9" id="KW-1133">Transmembrane helix</keyword>
<dbReference type="InterPro" id="IPR020846">
    <property type="entry name" value="MFS_dom"/>
</dbReference>
<feature type="transmembrane region" description="Helical" evidence="9">
    <location>
        <begin position="227"/>
        <end position="247"/>
    </location>
</feature>
<evidence type="ECO:0000256" key="9">
    <source>
        <dbReference type="SAM" id="Phobius"/>
    </source>
</evidence>
<feature type="domain" description="Major facilitator superfamily (MFS) profile" evidence="10">
    <location>
        <begin position="64"/>
        <end position="510"/>
    </location>
</feature>
<comment type="subcellular location">
    <subcellularLocation>
        <location evidence="1">Membrane</location>
        <topology evidence="1">Multi-pass membrane protein</topology>
    </subcellularLocation>
</comment>
<dbReference type="PANTHER" id="PTHR48022">
    <property type="entry name" value="PLASTIDIC GLUCOSE TRANSPORTER 4"/>
    <property type="match status" value="1"/>
</dbReference>
<feature type="transmembrane region" description="Helical" evidence="9">
    <location>
        <begin position="361"/>
        <end position="379"/>
    </location>
</feature>
<dbReference type="Proteomes" id="UP000235672">
    <property type="component" value="Unassembled WGS sequence"/>
</dbReference>
<dbReference type="InterPro" id="IPR003663">
    <property type="entry name" value="Sugar/inositol_transpt"/>
</dbReference>